<evidence type="ECO:0000256" key="5">
    <source>
        <dbReference type="ARBA" id="ARBA00022475"/>
    </source>
</evidence>
<dbReference type="AlphaFoldDB" id="A0A5S9MSC9"/>
<dbReference type="PANTHER" id="PTHR34182">
    <property type="entry name" value="PROTEIN-EXPORT MEMBRANE PROTEIN SECG"/>
    <property type="match status" value="1"/>
</dbReference>
<evidence type="ECO:0000256" key="12">
    <source>
        <dbReference type="SAM" id="MobiDB-lite"/>
    </source>
</evidence>
<comment type="function">
    <text evidence="11">Involved in protein export. Participates in an early event of protein translocation.</text>
</comment>
<dbReference type="Pfam" id="PF03840">
    <property type="entry name" value="SecG"/>
    <property type="match status" value="1"/>
</dbReference>
<evidence type="ECO:0000256" key="1">
    <source>
        <dbReference type="ARBA" id="ARBA00004651"/>
    </source>
</evidence>
<keyword evidence="4 11" id="KW-0813">Transport</keyword>
<dbReference type="GO" id="GO:0065002">
    <property type="term" value="P:intracellular protein transmembrane transport"/>
    <property type="evidence" value="ECO:0007669"/>
    <property type="project" value="TreeGrafter"/>
</dbReference>
<evidence type="ECO:0000256" key="8">
    <source>
        <dbReference type="ARBA" id="ARBA00022989"/>
    </source>
</evidence>
<evidence type="ECO:0000256" key="10">
    <source>
        <dbReference type="ARBA" id="ARBA00023136"/>
    </source>
</evidence>
<dbReference type="PRINTS" id="PR01651">
    <property type="entry name" value="SECGEXPORT"/>
</dbReference>
<evidence type="ECO:0000256" key="7">
    <source>
        <dbReference type="ARBA" id="ARBA00022927"/>
    </source>
</evidence>
<dbReference type="InterPro" id="IPR004692">
    <property type="entry name" value="SecG"/>
</dbReference>
<keyword evidence="5 11" id="KW-1003">Cell membrane</keyword>
<evidence type="ECO:0000256" key="11">
    <source>
        <dbReference type="RuleBase" id="RU365087"/>
    </source>
</evidence>
<dbReference type="Proteomes" id="UP000434580">
    <property type="component" value="Unassembled WGS sequence"/>
</dbReference>
<evidence type="ECO:0000256" key="6">
    <source>
        <dbReference type="ARBA" id="ARBA00022692"/>
    </source>
</evidence>
<evidence type="ECO:0000256" key="9">
    <source>
        <dbReference type="ARBA" id="ARBA00023010"/>
    </source>
</evidence>
<dbReference type="PANTHER" id="PTHR34182:SF1">
    <property type="entry name" value="PROTEIN-EXPORT MEMBRANE PROTEIN SECG"/>
    <property type="match status" value="1"/>
</dbReference>
<sequence>MLEQLILVVHAIVAIAILALIMLQQGKGAEMGASFGGGSSQTVFGVQGSGNLLTRWTAVLAAVFFATSLTLAYFAREKSGVAYEVDVPAIPAAIEVMQPQQEINEEIPALPVNQAVPAESEVPVVPADEAPSSTATDMPSAKDAGQ</sequence>
<evidence type="ECO:0000256" key="4">
    <source>
        <dbReference type="ARBA" id="ARBA00022448"/>
    </source>
</evidence>
<dbReference type="GO" id="GO:0043952">
    <property type="term" value="P:protein transport by the Sec complex"/>
    <property type="evidence" value="ECO:0007669"/>
    <property type="project" value="TreeGrafter"/>
</dbReference>
<dbReference type="EMBL" id="CACSII010000001">
    <property type="protein sequence ID" value="CAA0079947.1"/>
    <property type="molecule type" value="Genomic_DNA"/>
</dbReference>
<reference evidence="13 14" key="1">
    <citation type="submission" date="2019-11" db="EMBL/GenBank/DDBJ databases">
        <authorList>
            <person name="Holert J."/>
        </authorList>
    </citation>
    <scope>NUCLEOTIDE SEQUENCE [LARGE SCALE GENOMIC DNA]</scope>
    <source>
        <strain evidence="13">BC5_2</strain>
    </source>
</reference>
<gene>
    <name evidence="13" type="primary">secG</name>
    <name evidence="13" type="ORF">DPBNPPHM_00196</name>
</gene>
<accession>A0A5S9MSC9</accession>
<keyword evidence="8 11" id="KW-1133">Transmembrane helix</keyword>
<comment type="caution">
    <text evidence="11">Lacks conserved residue(s) required for the propagation of feature annotation.</text>
</comment>
<dbReference type="GO" id="GO:0005886">
    <property type="term" value="C:plasma membrane"/>
    <property type="evidence" value="ECO:0007669"/>
    <property type="project" value="UniProtKB-SubCell"/>
</dbReference>
<keyword evidence="10 11" id="KW-0472">Membrane</keyword>
<feature type="compositionally biased region" description="Low complexity" evidence="12">
    <location>
        <begin position="120"/>
        <end position="133"/>
    </location>
</feature>
<dbReference type="OrthoDB" id="9813947at2"/>
<organism evidence="13 14">
    <name type="scientific">BD1-7 clade bacterium</name>
    <dbReference type="NCBI Taxonomy" id="2029982"/>
    <lineage>
        <taxon>Bacteria</taxon>
        <taxon>Pseudomonadati</taxon>
        <taxon>Pseudomonadota</taxon>
        <taxon>Gammaproteobacteria</taxon>
        <taxon>Cellvibrionales</taxon>
        <taxon>Spongiibacteraceae</taxon>
        <taxon>BD1-7 clade</taxon>
    </lineage>
</organism>
<protein>
    <recommendedName>
        <fullName evidence="3 11">Protein-export membrane protein SecG</fullName>
    </recommendedName>
</protein>
<feature type="region of interest" description="Disordered" evidence="12">
    <location>
        <begin position="120"/>
        <end position="146"/>
    </location>
</feature>
<evidence type="ECO:0000256" key="3">
    <source>
        <dbReference type="ARBA" id="ARBA00017876"/>
    </source>
</evidence>
<evidence type="ECO:0000313" key="13">
    <source>
        <dbReference type="EMBL" id="CAA0079947.1"/>
    </source>
</evidence>
<evidence type="ECO:0000256" key="2">
    <source>
        <dbReference type="ARBA" id="ARBA00008445"/>
    </source>
</evidence>
<comment type="similarity">
    <text evidence="2 11">Belongs to the SecG family.</text>
</comment>
<dbReference type="NCBIfam" id="TIGR00810">
    <property type="entry name" value="secG"/>
    <property type="match status" value="1"/>
</dbReference>
<proteinExistence type="inferred from homology"/>
<dbReference type="GO" id="GO:0015450">
    <property type="term" value="F:protein-transporting ATPase activity"/>
    <property type="evidence" value="ECO:0007669"/>
    <property type="project" value="UniProtKB-UniRule"/>
</dbReference>
<dbReference type="GO" id="GO:0009306">
    <property type="term" value="P:protein secretion"/>
    <property type="evidence" value="ECO:0007669"/>
    <property type="project" value="UniProtKB-UniRule"/>
</dbReference>
<evidence type="ECO:0000313" key="14">
    <source>
        <dbReference type="Proteomes" id="UP000434580"/>
    </source>
</evidence>
<feature type="transmembrane region" description="Helical" evidence="11">
    <location>
        <begin position="52"/>
        <end position="74"/>
    </location>
</feature>
<comment type="subcellular location">
    <subcellularLocation>
        <location evidence="1 11">Cell membrane</location>
        <topology evidence="1 11">Multi-pass membrane protein</topology>
    </subcellularLocation>
</comment>
<keyword evidence="7 11" id="KW-0653">Protein transport</keyword>
<keyword evidence="9 11" id="KW-0811">Translocation</keyword>
<name>A0A5S9MSC9_9GAMM</name>
<keyword evidence="6 11" id="KW-0812">Transmembrane</keyword>